<dbReference type="InterPro" id="IPR029052">
    <property type="entry name" value="Metallo-depent_PP-like"/>
</dbReference>
<dbReference type="AlphaFoldDB" id="A0A7W3PPB9"/>
<comment type="similarity">
    <text evidence="1">Belongs to the metallophosphoesterase superfamily. YfcE family.</text>
</comment>
<evidence type="ECO:0000313" key="4">
    <source>
        <dbReference type="Proteomes" id="UP000524237"/>
    </source>
</evidence>
<dbReference type="RefSeq" id="WP_182484779.1">
    <property type="nucleotide sequence ID" value="NZ_JACGWU010000004.1"/>
</dbReference>
<dbReference type="PANTHER" id="PTHR42850">
    <property type="entry name" value="METALLOPHOSPHOESTERASE"/>
    <property type="match status" value="1"/>
</dbReference>
<dbReference type="GO" id="GO:0005737">
    <property type="term" value="C:cytoplasm"/>
    <property type="evidence" value="ECO:0007669"/>
    <property type="project" value="TreeGrafter"/>
</dbReference>
<dbReference type="PANTHER" id="PTHR42850:SF2">
    <property type="entry name" value="BLL5683 PROTEIN"/>
    <property type="match status" value="1"/>
</dbReference>
<dbReference type="EMBL" id="JACGWU010000004">
    <property type="protein sequence ID" value="MBA8829337.1"/>
    <property type="molecule type" value="Genomic_DNA"/>
</dbReference>
<dbReference type="SUPFAM" id="SSF56300">
    <property type="entry name" value="Metallo-dependent phosphatases"/>
    <property type="match status" value="1"/>
</dbReference>
<sequence>MRIAAISDVHGNPFALRAVMADIADQSIDLSINLGDLLSGAVSPAETADILMDWNIPTIRGNHERQLLEDCYEDMSRSDQAAHGELTDAHRDWLQSLPFSLEITAGVLAVHATPHDDLTYLLETVTEKGVRPASEEEILARLDTVTNFDVILCGHTHLKRSVTLATGLKIVNPGSVGWPAYDDDKPFPHVMEAGAPEASYAILDNSTGSWAVEFRAIEYDYEAAANIAKLRDRPEVAYALMTGTMP</sequence>
<reference evidence="3 4" key="1">
    <citation type="submission" date="2020-07" db="EMBL/GenBank/DDBJ databases">
        <title>Sequencing the genomes of 1000 actinobacteria strains.</title>
        <authorList>
            <person name="Klenk H.-P."/>
        </authorList>
    </citation>
    <scope>NUCLEOTIDE SEQUENCE [LARGE SCALE GENOMIC DNA]</scope>
    <source>
        <strain evidence="3 4">DSM 23737</strain>
    </source>
</reference>
<feature type="domain" description="Calcineurin-like phosphoesterase" evidence="2">
    <location>
        <begin position="1"/>
        <end position="182"/>
    </location>
</feature>
<dbReference type="Proteomes" id="UP000524237">
    <property type="component" value="Unassembled WGS sequence"/>
</dbReference>
<keyword evidence="4" id="KW-1185">Reference proteome</keyword>
<dbReference type="InterPro" id="IPR024654">
    <property type="entry name" value="Calcineurin-like_PHP_lpxH"/>
</dbReference>
<comment type="caution">
    <text evidence="3">The sequence shown here is derived from an EMBL/GenBank/DDBJ whole genome shotgun (WGS) entry which is preliminary data.</text>
</comment>
<name>A0A7W3PPB9_9MICO</name>
<evidence type="ECO:0000313" key="3">
    <source>
        <dbReference type="EMBL" id="MBA8829337.1"/>
    </source>
</evidence>
<dbReference type="InterPro" id="IPR050126">
    <property type="entry name" value="Ap4A_hydrolase"/>
</dbReference>
<gene>
    <name evidence="3" type="ORF">FB555_001442</name>
</gene>
<dbReference type="PIRSF" id="PIRSF000883">
    <property type="entry name" value="Pesterase_MJ0912"/>
    <property type="match status" value="1"/>
</dbReference>
<dbReference type="Pfam" id="PF12850">
    <property type="entry name" value="Metallophos_2"/>
    <property type="match status" value="1"/>
</dbReference>
<dbReference type="InterPro" id="IPR011152">
    <property type="entry name" value="Pesterase_MJ0912"/>
</dbReference>
<dbReference type="Gene3D" id="3.60.21.10">
    <property type="match status" value="1"/>
</dbReference>
<evidence type="ECO:0000256" key="1">
    <source>
        <dbReference type="ARBA" id="ARBA00008950"/>
    </source>
</evidence>
<proteinExistence type="inferred from homology"/>
<evidence type="ECO:0000259" key="2">
    <source>
        <dbReference type="Pfam" id="PF12850"/>
    </source>
</evidence>
<dbReference type="CDD" id="cd00838">
    <property type="entry name" value="MPP_superfamily"/>
    <property type="match status" value="1"/>
</dbReference>
<dbReference type="GO" id="GO:0016791">
    <property type="term" value="F:phosphatase activity"/>
    <property type="evidence" value="ECO:0007669"/>
    <property type="project" value="TreeGrafter"/>
</dbReference>
<organism evidence="3 4">
    <name type="scientific">Alpinimonas psychrophila</name>
    <dbReference type="NCBI Taxonomy" id="748908"/>
    <lineage>
        <taxon>Bacteria</taxon>
        <taxon>Bacillati</taxon>
        <taxon>Actinomycetota</taxon>
        <taxon>Actinomycetes</taxon>
        <taxon>Micrococcales</taxon>
        <taxon>Microbacteriaceae</taxon>
        <taxon>Alpinimonas</taxon>
    </lineage>
</organism>
<protein>
    <submittedName>
        <fullName evidence="3">Putative phosphoesterase</fullName>
    </submittedName>
</protein>
<accession>A0A7W3PPB9</accession>